<dbReference type="EMBL" id="JAMYWD010000001">
    <property type="protein sequence ID" value="KAJ4980616.1"/>
    <property type="molecule type" value="Genomic_DNA"/>
</dbReference>
<keyword evidence="2" id="KW-1185">Reference proteome</keyword>
<protein>
    <submittedName>
        <fullName evidence="1">Uncharacterized protein</fullName>
    </submittedName>
</protein>
<reference evidence="1" key="1">
    <citation type="journal article" date="2023" name="Plant J.">
        <title>The genome of the king protea, Protea cynaroides.</title>
        <authorList>
            <person name="Chang J."/>
            <person name="Duong T.A."/>
            <person name="Schoeman C."/>
            <person name="Ma X."/>
            <person name="Roodt D."/>
            <person name="Barker N."/>
            <person name="Li Z."/>
            <person name="Van de Peer Y."/>
            <person name="Mizrachi E."/>
        </authorList>
    </citation>
    <scope>NUCLEOTIDE SEQUENCE</scope>
    <source>
        <tissue evidence="1">Young leaves</tissue>
    </source>
</reference>
<sequence length="112" mass="12206">MINNNEDHQEKLTVQTRPEGPSLVLTPAAQIHDFLKRLICFSSLLLSVAIPDKIAHIGSKNITLVFRKVTAGEASLTRLKRSDASVPFVTPVGVGVAMALNHSYAGRHPYFA</sequence>
<name>A0A9Q0L2G8_9MAGN</name>
<comment type="caution">
    <text evidence="1">The sequence shown here is derived from an EMBL/GenBank/DDBJ whole genome shotgun (WGS) entry which is preliminary data.</text>
</comment>
<gene>
    <name evidence="1" type="ORF">NE237_031453</name>
</gene>
<accession>A0A9Q0L2G8</accession>
<evidence type="ECO:0000313" key="1">
    <source>
        <dbReference type="EMBL" id="KAJ4980616.1"/>
    </source>
</evidence>
<organism evidence="1 2">
    <name type="scientific">Protea cynaroides</name>
    <dbReference type="NCBI Taxonomy" id="273540"/>
    <lineage>
        <taxon>Eukaryota</taxon>
        <taxon>Viridiplantae</taxon>
        <taxon>Streptophyta</taxon>
        <taxon>Embryophyta</taxon>
        <taxon>Tracheophyta</taxon>
        <taxon>Spermatophyta</taxon>
        <taxon>Magnoliopsida</taxon>
        <taxon>Proteales</taxon>
        <taxon>Proteaceae</taxon>
        <taxon>Protea</taxon>
    </lineage>
</organism>
<evidence type="ECO:0000313" key="2">
    <source>
        <dbReference type="Proteomes" id="UP001141806"/>
    </source>
</evidence>
<dbReference type="AlphaFoldDB" id="A0A9Q0L2G8"/>
<proteinExistence type="predicted"/>
<dbReference type="Proteomes" id="UP001141806">
    <property type="component" value="Unassembled WGS sequence"/>
</dbReference>